<organism evidence="2">
    <name type="scientific">bacterium 19NY03SH02</name>
    <dbReference type="NCBI Taxonomy" id="2920631"/>
    <lineage>
        <taxon>Bacteria</taxon>
    </lineage>
</organism>
<dbReference type="PANTHER" id="PTHR43196">
    <property type="entry name" value="SULFATE ADENYLYLTRANSFERASE SUBUNIT 2"/>
    <property type="match status" value="1"/>
</dbReference>
<gene>
    <name evidence="2" type="ORF">MRN14_16645</name>
</gene>
<dbReference type="SUPFAM" id="SSF52402">
    <property type="entry name" value="Adenine nucleotide alpha hydrolases-like"/>
    <property type="match status" value="1"/>
</dbReference>
<dbReference type="InterPro" id="IPR014729">
    <property type="entry name" value="Rossmann-like_a/b/a_fold"/>
</dbReference>
<dbReference type="Pfam" id="PF01507">
    <property type="entry name" value="PAPS_reduct"/>
    <property type="match status" value="1"/>
</dbReference>
<accession>A0AAU6V0Q8</accession>
<dbReference type="PANTHER" id="PTHR43196:SF2">
    <property type="entry name" value="PHOSPHOADENOSINE PHOSPHOSULFATE REDUCTASE"/>
    <property type="match status" value="1"/>
</dbReference>
<evidence type="ECO:0000313" key="2">
    <source>
        <dbReference type="EMBL" id="XAG80067.1"/>
    </source>
</evidence>
<evidence type="ECO:0000259" key="1">
    <source>
        <dbReference type="Pfam" id="PF01507"/>
    </source>
</evidence>
<protein>
    <submittedName>
        <fullName evidence="2">Phosphoadenosine phosphosulfate reductase family protein</fullName>
    </submittedName>
</protein>
<dbReference type="InterPro" id="IPR050128">
    <property type="entry name" value="Sulfate_adenylyltrnsfr_sub2"/>
</dbReference>
<dbReference type="InterPro" id="IPR002500">
    <property type="entry name" value="PAPS_reduct_dom"/>
</dbReference>
<feature type="domain" description="Phosphoadenosine phosphosulphate reductase" evidence="1">
    <location>
        <begin position="23"/>
        <end position="197"/>
    </location>
</feature>
<dbReference type="EMBL" id="CP095354">
    <property type="protein sequence ID" value="XAG80067.1"/>
    <property type="molecule type" value="Genomic_DNA"/>
</dbReference>
<sequence>MEKLQKSINATIEQLRIDDNPWIVGFSGGKDSSLVIQVLISALCKIPVNKRKKLYVFYCDTGVEIPVLKNYIKDTLYRIETESRALGVDISVKAIKPPIKDRYFVKVIGRGYPPPTNIFRWCTDRLRIDPIQTAIKQYVGEKEATVILGTRFSESIERDKILKTNALENPYLFKQQGHQKTTLFCPIVDFTTEDVWEGLHCIDGVAAIDLHHISKIYKKISGECPIIRLPETNPCSKGRFGCWTCTVVRKDKASKNLISNGYTSLEPLQRKYGHPTLMAR</sequence>
<dbReference type="GO" id="GO:0003824">
    <property type="term" value="F:catalytic activity"/>
    <property type="evidence" value="ECO:0007669"/>
    <property type="project" value="InterPro"/>
</dbReference>
<dbReference type="Gene3D" id="3.40.50.620">
    <property type="entry name" value="HUPs"/>
    <property type="match status" value="1"/>
</dbReference>
<name>A0AAU6V0Q8_UNCXX</name>
<reference evidence="2" key="1">
    <citation type="submission" date="2022-03" db="EMBL/GenBank/DDBJ databases">
        <title>Sea Food Isolates.</title>
        <authorList>
            <person name="Li c."/>
        </authorList>
    </citation>
    <scope>NUCLEOTIDE SEQUENCE</scope>
    <source>
        <strain evidence="2">19NY03SH02</strain>
    </source>
</reference>
<proteinExistence type="predicted"/>
<dbReference type="AlphaFoldDB" id="A0AAU6V0Q8"/>